<dbReference type="GO" id="GO:0005634">
    <property type="term" value="C:nucleus"/>
    <property type="evidence" value="ECO:0007669"/>
    <property type="project" value="UniProtKB-SubCell"/>
</dbReference>
<dbReference type="CDD" id="cd10017">
    <property type="entry name" value="B3_DNA"/>
    <property type="match status" value="1"/>
</dbReference>
<dbReference type="InterPro" id="IPR044835">
    <property type="entry name" value="ARF_plant"/>
</dbReference>
<evidence type="ECO:0000313" key="11">
    <source>
        <dbReference type="EMBL" id="KAG6537352.1"/>
    </source>
</evidence>
<dbReference type="InterPro" id="IPR010525">
    <property type="entry name" value="ARF_dom"/>
</dbReference>
<dbReference type="FunFam" id="2.30.30.1040:FF:000001">
    <property type="entry name" value="Auxin response factor"/>
    <property type="match status" value="1"/>
</dbReference>
<organism evidence="11 12">
    <name type="scientific">Zingiber officinale</name>
    <name type="common">Ginger</name>
    <name type="synonym">Amomum zingiber</name>
    <dbReference type="NCBI Taxonomy" id="94328"/>
    <lineage>
        <taxon>Eukaryota</taxon>
        <taxon>Viridiplantae</taxon>
        <taxon>Streptophyta</taxon>
        <taxon>Embryophyta</taxon>
        <taxon>Tracheophyta</taxon>
        <taxon>Spermatophyta</taxon>
        <taxon>Magnoliopsida</taxon>
        <taxon>Liliopsida</taxon>
        <taxon>Zingiberales</taxon>
        <taxon>Zingiberaceae</taxon>
        <taxon>Zingiber</taxon>
    </lineage>
</organism>
<keyword evidence="6 9" id="KW-0804">Transcription</keyword>
<evidence type="ECO:0000256" key="7">
    <source>
        <dbReference type="ARBA" id="ARBA00023242"/>
    </source>
</evidence>
<reference evidence="11 12" key="1">
    <citation type="submission" date="2020-08" db="EMBL/GenBank/DDBJ databases">
        <title>Plant Genome Project.</title>
        <authorList>
            <person name="Zhang R.-G."/>
        </authorList>
    </citation>
    <scope>NUCLEOTIDE SEQUENCE [LARGE SCALE GENOMIC DNA]</scope>
    <source>
        <tissue evidence="11">Rhizome</tissue>
    </source>
</reference>
<dbReference type="InterPro" id="IPR033389">
    <property type="entry name" value="AUX/IAA_dom"/>
</dbReference>
<name>A0A8J5HWX5_ZINOF</name>
<keyword evidence="12" id="KW-1185">Reference proteome</keyword>
<dbReference type="Gene3D" id="2.30.30.1040">
    <property type="match status" value="1"/>
</dbReference>
<evidence type="ECO:0000256" key="2">
    <source>
        <dbReference type="ARBA" id="ARBA00004123"/>
    </source>
</evidence>
<evidence type="ECO:0000256" key="8">
    <source>
        <dbReference type="ARBA" id="ARBA00023294"/>
    </source>
</evidence>
<dbReference type="AlphaFoldDB" id="A0A8J5HWX5"/>
<gene>
    <name evidence="11" type="ORF">ZIOFF_002441</name>
</gene>
<comment type="function">
    <text evidence="1 9">Auxin response factors (ARFs) are transcriptional factors that bind specifically to the DNA sequence 5'-TGTCTC-3' found in the auxin-responsive promoter elements (AuxREs).</text>
</comment>
<dbReference type="EMBL" id="JACMSC010000001">
    <property type="protein sequence ID" value="KAG6537352.1"/>
    <property type="molecule type" value="Genomic_DNA"/>
</dbReference>
<dbReference type="InterPro" id="IPR053793">
    <property type="entry name" value="PB1-like"/>
</dbReference>
<dbReference type="InterPro" id="IPR015300">
    <property type="entry name" value="DNA-bd_pseudobarrel_sf"/>
</dbReference>
<keyword evidence="4 9" id="KW-0805">Transcription regulation</keyword>
<comment type="subcellular location">
    <subcellularLocation>
        <location evidence="2 9">Nucleus</location>
    </subcellularLocation>
</comment>
<evidence type="ECO:0000256" key="3">
    <source>
        <dbReference type="ARBA" id="ARBA00007853"/>
    </source>
</evidence>
<dbReference type="Gene3D" id="3.10.20.90">
    <property type="entry name" value="Phosphatidylinositol 3-kinase Catalytic Subunit, Chain A, domain 1"/>
    <property type="match status" value="1"/>
</dbReference>
<comment type="subunit">
    <text evidence="9">Homodimers and heterodimers.</text>
</comment>
<dbReference type="PANTHER" id="PTHR31384">
    <property type="entry name" value="AUXIN RESPONSE FACTOR 4-RELATED"/>
    <property type="match status" value="1"/>
</dbReference>
<dbReference type="SUPFAM" id="SSF54277">
    <property type="entry name" value="CAD &amp; PB1 domains"/>
    <property type="match status" value="1"/>
</dbReference>
<protein>
    <recommendedName>
        <fullName evidence="9">Auxin response factor</fullName>
    </recommendedName>
</protein>
<evidence type="ECO:0000256" key="5">
    <source>
        <dbReference type="ARBA" id="ARBA00023125"/>
    </source>
</evidence>
<dbReference type="Proteomes" id="UP000734854">
    <property type="component" value="Unassembled WGS sequence"/>
</dbReference>
<comment type="similarity">
    <text evidence="3 9">Belongs to the ARF family.</text>
</comment>
<dbReference type="FunFam" id="3.10.20.90:FF:000047">
    <property type="entry name" value="Auxin response factor"/>
    <property type="match status" value="1"/>
</dbReference>
<dbReference type="Pfam" id="PF06507">
    <property type="entry name" value="ARF_AD"/>
    <property type="match status" value="1"/>
</dbReference>
<evidence type="ECO:0000259" key="10">
    <source>
        <dbReference type="PROSITE" id="PS51745"/>
    </source>
</evidence>
<keyword evidence="7 9" id="KW-0539">Nucleus</keyword>
<dbReference type="GO" id="GO:0009734">
    <property type="term" value="P:auxin-activated signaling pathway"/>
    <property type="evidence" value="ECO:0007669"/>
    <property type="project" value="UniProtKB-KW"/>
</dbReference>
<dbReference type="PROSITE" id="PS51745">
    <property type="entry name" value="PB1"/>
    <property type="match status" value="1"/>
</dbReference>
<dbReference type="Pfam" id="PF02362">
    <property type="entry name" value="B3"/>
    <property type="match status" value="1"/>
</dbReference>
<dbReference type="PANTHER" id="PTHR31384:SF9">
    <property type="entry name" value="AUXIN RESPONSE FACTOR 19"/>
    <property type="match status" value="1"/>
</dbReference>
<dbReference type="SUPFAM" id="SSF101936">
    <property type="entry name" value="DNA-binding pseudobarrel domain"/>
    <property type="match status" value="1"/>
</dbReference>
<proteinExistence type="inferred from homology"/>
<sequence length="1034" mass="115875">MKDAANAVATENSNLCERQTREINQELWYACAGPLVWLPPVGSLAVYFPQGHSEQVATSMAKDIDAHVPNYPNLPSKLICLLRNVTLHADSDTDEVYAQMTLQPVNTYDKEALLASDLSLKKTRPQTDFFCKTLTASDTSTHGGFSVPRRAAEKIFPPLDFSMQPPAQELLARDLHGNLWSFRHIYRGKIFEDEKQQLLVGIRRAKRQPNNLSSSVLSSDSMHIGILAAAAHAATNSSPFTIFYNPRTSPSEFVVPFAKYQKAIYSMRVSLGMRFRMMFETEESGSRSCMGTITEISDLDPVRWKNSQWRNLKVRWDEPAAGERRNRVSIWEIEAITTPFFICPPPFFRKRLRQQGILDGETSDMAIPWLSEQICFRDTQYQTTMMPGFSLAQWMSMQQNSSTFNSAMQTEGLQPVIQKIGSGEQAQILQQNKGVLGLPQHTPQVDQLSKVILNQTVLDTIPHRQLQDLHVQQEQQKVDQVSSLSQSLESLTQPLLQQQRSVIQNHQVLQTTIQQNQPQDLDQTVHLQPCQEQQQQLKQQRNRIPIDYRNPQNKQFHVSDLHQQQQHSLLQKTAVQAPELHPSQEQIKTLQVPPQQFLNSHDAIMSQQPFILQQCAKTTSATQSLPQQKLQQHQQVVLAELPGVFAPANPTTHPIAAAHTSLLACGGAQSVVTDEAPTCSTSPSANTSIIIHQSILSRTHQGNPLMTEQHLVTTPSPSSFKASAENLNVVNKLSKAMQNAKASVPVSRSQTQDFMDPQAYINNAMDTTSSISVSLSEAEETLQQNFLFTSFNQPLMFRDNPQDSYVHGIDPRNNVIFGVNIESLLGIPLTADASLATNIGSENYQNHNSENMVQNYDIIKDGRQELSSSLVSHSFEIVPDMAFNSIDSRINDDGLTNTAGSQPPAPLLQRMRTYTKVHKRGAVGRSIDITRYSGYDELEHDISRMFSIEGQLEAQQNIGWKLVYIDHENDVLLVGDDPWEEFVNCVQCIKVLSPQEVQQMSLAGDLTNNVLPNQVSISSDGGNTRRVQCYHNSA</sequence>
<dbReference type="Pfam" id="PF02309">
    <property type="entry name" value="AUX_IAA"/>
    <property type="match status" value="1"/>
</dbReference>
<feature type="domain" description="PB1" evidence="10">
    <location>
        <begin position="912"/>
        <end position="997"/>
    </location>
</feature>
<accession>A0A8J5HWX5</accession>
<evidence type="ECO:0000256" key="6">
    <source>
        <dbReference type="ARBA" id="ARBA00023163"/>
    </source>
</evidence>
<evidence type="ECO:0000256" key="1">
    <source>
        <dbReference type="ARBA" id="ARBA00003182"/>
    </source>
</evidence>
<evidence type="ECO:0000256" key="4">
    <source>
        <dbReference type="ARBA" id="ARBA00023015"/>
    </source>
</evidence>
<keyword evidence="5 9" id="KW-0238">DNA-binding</keyword>
<keyword evidence="8 9" id="KW-0927">Auxin signaling pathway</keyword>
<dbReference type="InterPro" id="IPR003340">
    <property type="entry name" value="B3_DNA-bd"/>
</dbReference>
<dbReference type="GO" id="GO:0006355">
    <property type="term" value="P:regulation of DNA-templated transcription"/>
    <property type="evidence" value="ECO:0007669"/>
    <property type="project" value="InterPro"/>
</dbReference>
<evidence type="ECO:0000313" key="12">
    <source>
        <dbReference type="Proteomes" id="UP000734854"/>
    </source>
</evidence>
<evidence type="ECO:0000256" key="9">
    <source>
        <dbReference type="RuleBase" id="RU004561"/>
    </source>
</evidence>
<comment type="caution">
    <text evidence="11">The sequence shown here is derived from an EMBL/GenBank/DDBJ whole genome shotgun (WGS) entry which is preliminary data.</text>
</comment>
<dbReference type="GO" id="GO:0003677">
    <property type="term" value="F:DNA binding"/>
    <property type="evidence" value="ECO:0007669"/>
    <property type="project" value="UniProtKB-KW"/>
</dbReference>
<dbReference type="Gene3D" id="2.40.330.10">
    <property type="entry name" value="DNA-binding pseudobarrel domain"/>
    <property type="match status" value="1"/>
</dbReference>